<evidence type="ECO:0000313" key="3">
    <source>
        <dbReference type="EMBL" id="DAD85101.1"/>
    </source>
</evidence>
<protein>
    <submittedName>
        <fullName evidence="3">Thaumarchaeal output domain 1</fullName>
    </submittedName>
</protein>
<proteinExistence type="predicted"/>
<feature type="domain" description="Rubredoxin-like" evidence="2">
    <location>
        <begin position="1"/>
        <end position="39"/>
    </location>
</feature>
<dbReference type="GO" id="GO:0005506">
    <property type="term" value="F:iron ion binding"/>
    <property type="evidence" value="ECO:0007669"/>
    <property type="project" value="InterPro"/>
</dbReference>
<reference evidence="3" key="1">
    <citation type="journal article" date="2021" name="Proc. Natl. Acad. Sci. U.S.A.">
        <title>A Catalog of Tens of Thousands of Viruses from Human Metagenomes Reveals Hidden Associations with Chronic Diseases.</title>
        <authorList>
            <person name="Tisza M.J."/>
            <person name="Buck C.B."/>
        </authorList>
    </citation>
    <scope>NUCLEOTIDE SEQUENCE</scope>
    <source>
        <strain evidence="3">CtbWL16</strain>
    </source>
</reference>
<dbReference type="SUPFAM" id="SSF57802">
    <property type="entry name" value="Rubredoxin-like"/>
    <property type="match status" value="1"/>
</dbReference>
<sequence>MRQHICKKCGTIYDTDKPESYLCPACAQQSRVDSVYRQRICTVCGRPFVGTPRAKYCEVCRPQVIRERNAAHKKSKTGRKLGSTDFCAACGKPYTVKSGLQKYCPECAQTQITSKSRARKRAYNAQHRDILTAYQKEMMDGLRVCVVCGKPFNSTLPTVTCSPECQKEQRRRRQAAADKKRRTKT</sequence>
<feature type="region of interest" description="Disordered" evidence="1">
    <location>
        <begin position="166"/>
        <end position="185"/>
    </location>
</feature>
<dbReference type="InterPro" id="IPR024934">
    <property type="entry name" value="Rubredoxin-like_dom"/>
</dbReference>
<name>A0A8S5MRZ2_9CAUD</name>
<accession>A0A8S5MRZ2</accession>
<dbReference type="PROSITE" id="PS50903">
    <property type="entry name" value="RUBREDOXIN_LIKE"/>
    <property type="match status" value="1"/>
</dbReference>
<evidence type="ECO:0000256" key="1">
    <source>
        <dbReference type="SAM" id="MobiDB-lite"/>
    </source>
</evidence>
<evidence type="ECO:0000259" key="2">
    <source>
        <dbReference type="PROSITE" id="PS50903"/>
    </source>
</evidence>
<feature type="compositionally biased region" description="Basic residues" evidence="1">
    <location>
        <begin position="169"/>
        <end position="185"/>
    </location>
</feature>
<dbReference type="EMBL" id="BK014973">
    <property type="protein sequence ID" value="DAD85101.1"/>
    <property type="molecule type" value="Genomic_DNA"/>
</dbReference>
<organism evidence="3">
    <name type="scientific">Myoviridae sp. ctbWL16</name>
    <dbReference type="NCBI Taxonomy" id="2826668"/>
    <lineage>
        <taxon>Viruses</taxon>
        <taxon>Duplodnaviria</taxon>
        <taxon>Heunggongvirae</taxon>
        <taxon>Uroviricota</taxon>
        <taxon>Caudoviricetes</taxon>
    </lineage>
</organism>
<dbReference type="Gene3D" id="2.20.25.10">
    <property type="match status" value="1"/>
</dbReference>